<feature type="repeat" description="TPR" evidence="1">
    <location>
        <begin position="407"/>
        <end position="440"/>
    </location>
</feature>
<protein>
    <submittedName>
        <fullName evidence="3">Tetratricopeptide repeat protein</fullName>
    </submittedName>
</protein>
<dbReference type="Pfam" id="PF13174">
    <property type="entry name" value="TPR_6"/>
    <property type="match status" value="1"/>
</dbReference>
<dbReference type="InterPro" id="IPR011990">
    <property type="entry name" value="TPR-like_helical_dom_sf"/>
</dbReference>
<evidence type="ECO:0000256" key="1">
    <source>
        <dbReference type="PROSITE-ProRule" id="PRU00339"/>
    </source>
</evidence>
<keyword evidence="1" id="KW-0802">TPR repeat</keyword>
<organism evidence="3 4">
    <name type="scientific">Metabacillus litoralis</name>
    <dbReference type="NCBI Taxonomy" id="152268"/>
    <lineage>
        <taxon>Bacteria</taxon>
        <taxon>Bacillati</taxon>
        <taxon>Bacillota</taxon>
        <taxon>Bacilli</taxon>
        <taxon>Bacillales</taxon>
        <taxon>Bacillaceae</taxon>
        <taxon>Metabacillus</taxon>
    </lineage>
</organism>
<name>A0A5C6W581_9BACI</name>
<dbReference type="SUPFAM" id="SSF48452">
    <property type="entry name" value="TPR-like"/>
    <property type="match status" value="1"/>
</dbReference>
<evidence type="ECO:0000313" key="4">
    <source>
        <dbReference type="Proteomes" id="UP000321363"/>
    </source>
</evidence>
<dbReference type="OrthoDB" id="1807878at2"/>
<dbReference type="RefSeq" id="WP_146945987.1">
    <property type="nucleotide sequence ID" value="NZ_VOQF01000001.1"/>
</dbReference>
<sequence length="648" mass="74032">MNLQKRKLIEKLAKANPYLLEAGLANNLNKEQEKFHYKQDVNSTTSLGEEKRPISTKNHNNRVLKNANKLTSRLSKQKKTINDNPTDSNSGVLAEAIKEHDAGVKGNKQSVKNAYDQLKKLYEQHPNHKEIKAYFGSATSLIARDAHSVTDKMKFALEGLNLLDEVIESDSDCTVARFLRGHVAYRLPDLYFQRSKTAIEDFSYLVEVYEKNSTILNGDEYAEILKNLVEVYKRSNQTDIAKNYQEKLKAFKMLSNPSIKDTELDSEQDIDGQLETEGMTDEAISIYSKALNGTSDEVKEALDFFEVFVLTNASPEVEMYYIDLQSMLGRDSVNTYEMFGAAIKSMKAMDSLITEHPDLNELKLIRSRQSLRLPELFFRRAAIASADIECLMKNQEFLQEKGSETHHQLLFDLGIAYEKLGMIEKAKEAWAKLNNLNPSNDIQEKLQEKKEIYAYKKIDLRTLTVATKDKLYEKAKEMHLMGAKGCKDAAIQSLEAWEKARNAFPECETAQTYYAASVALMGKFANEPQEMFKDTIQGIKLLNESIQSDNPELKYLRGVIYQSLPEGFFHTSDKAIKDFKSVKSAYEQNLENPPITREQYLKLLYDLGHLYKKTSLVDLAKKTWSTLYKEDSESVYVARLKARGMTFE</sequence>
<dbReference type="Proteomes" id="UP000321363">
    <property type="component" value="Unassembled WGS sequence"/>
</dbReference>
<feature type="region of interest" description="Disordered" evidence="2">
    <location>
        <begin position="40"/>
        <end position="65"/>
    </location>
</feature>
<feature type="compositionally biased region" description="Polar residues" evidence="2">
    <location>
        <begin position="55"/>
        <end position="65"/>
    </location>
</feature>
<dbReference type="InterPro" id="IPR019734">
    <property type="entry name" value="TPR_rpt"/>
</dbReference>
<dbReference type="AlphaFoldDB" id="A0A5C6W581"/>
<gene>
    <name evidence="3" type="ORF">FS935_02740</name>
</gene>
<keyword evidence="4" id="KW-1185">Reference proteome</keyword>
<evidence type="ECO:0000313" key="3">
    <source>
        <dbReference type="EMBL" id="TXC93127.1"/>
    </source>
</evidence>
<dbReference type="Gene3D" id="1.25.40.10">
    <property type="entry name" value="Tetratricopeptide repeat domain"/>
    <property type="match status" value="2"/>
</dbReference>
<dbReference type="EMBL" id="VOQF01000001">
    <property type="protein sequence ID" value="TXC93127.1"/>
    <property type="molecule type" value="Genomic_DNA"/>
</dbReference>
<reference evidence="3 4" key="1">
    <citation type="journal article" date="2005" name="Int. J. Syst. Evol. Microbiol.">
        <title>Bacillus litoralis sp. nov., isolated from a tidal flat of the Yellow Sea in Korea.</title>
        <authorList>
            <person name="Yoon J.H."/>
            <person name="Oh T.K."/>
        </authorList>
    </citation>
    <scope>NUCLEOTIDE SEQUENCE [LARGE SCALE GENOMIC DNA]</scope>
    <source>
        <strain evidence="3 4">SW-211</strain>
    </source>
</reference>
<dbReference type="PROSITE" id="PS50005">
    <property type="entry name" value="TPR"/>
    <property type="match status" value="1"/>
</dbReference>
<evidence type="ECO:0000256" key="2">
    <source>
        <dbReference type="SAM" id="MobiDB-lite"/>
    </source>
</evidence>
<proteinExistence type="predicted"/>
<accession>A0A5C6W581</accession>
<comment type="caution">
    <text evidence="3">The sequence shown here is derived from an EMBL/GenBank/DDBJ whole genome shotgun (WGS) entry which is preliminary data.</text>
</comment>